<dbReference type="AlphaFoldDB" id="A0A815IA12"/>
<organism evidence="2 4">
    <name type="scientific">Rotaria sordida</name>
    <dbReference type="NCBI Taxonomy" id="392033"/>
    <lineage>
        <taxon>Eukaryota</taxon>
        <taxon>Metazoa</taxon>
        <taxon>Spiralia</taxon>
        <taxon>Gnathifera</taxon>
        <taxon>Rotifera</taxon>
        <taxon>Eurotatoria</taxon>
        <taxon>Bdelloidea</taxon>
        <taxon>Philodinida</taxon>
        <taxon>Philodinidae</taxon>
        <taxon>Rotaria</taxon>
    </lineage>
</organism>
<dbReference type="Proteomes" id="UP000663870">
    <property type="component" value="Unassembled WGS sequence"/>
</dbReference>
<evidence type="ECO:0000313" key="2">
    <source>
        <dbReference type="EMBL" id="CAF1362268.1"/>
    </source>
</evidence>
<dbReference type="EMBL" id="CAJNOH010004194">
    <property type="protein sequence ID" value="CAF1362268.1"/>
    <property type="molecule type" value="Genomic_DNA"/>
</dbReference>
<comment type="caution">
    <text evidence="2">The sequence shown here is derived from an EMBL/GenBank/DDBJ whole genome shotgun (WGS) entry which is preliminary data.</text>
</comment>
<keyword evidence="1" id="KW-0732">Signal</keyword>
<evidence type="ECO:0000313" key="4">
    <source>
        <dbReference type="Proteomes" id="UP000663854"/>
    </source>
</evidence>
<keyword evidence="5" id="KW-1185">Reference proteome</keyword>
<reference evidence="2" key="1">
    <citation type="submission" date="2021-02" db="EMBL/GenBank/DDBJ databases">
        <authorList>
            <person name="Nowell W R."/>
        </authorList>
    </citation>
    <scope>NUCLEOTIDE SEQUENCE</scope>
</reference>
<proteinExistence type="predicted"/>
<sequence>MCKTILIIILVLTVPDVGCATPGVEGEGAVDIDQNFVEQIRNELAPLDYRFDDDESVLHGPCYGNRKEFGVSDGLGGCIIRSINQIQKWTKVEFSAENKCKPITTHLYTQYKKEQKITSDDIAEDLDHYLAEHSHLYKCQVVRSYETERE</sequence>
<accession>A0A815IA12</accession>
<feature type="non-terminal residue" evidence="2">
    <location>
        <position position="1"/>
    </location>
</feature>
<evidence type="ECO:0000256" key="1">
    <source>
        <dbReference type="SAM" id="SignalP"/>
    </source>
</evidence>
<feature type="chain" id="PRO_5036227769" evidence="1">
    <location>
        <begin position="21"/>
        <end position="150"/>
    </location>
</feature>
<gene>
    <name evidence="3" type="ORF">JXQ802_LOCUS48985</name>
    <name evidence="2" type="ORF">PYM288_LOCUS32936</name>
</gene>
<dbReference type="Proteomes" id="UP000663854">
    <property type="component" value="Unassembled WGS sequence"/>
</dbReference>
<feature type="signal peptide" evidence="1">
    <location>
        <begin position="1"/>
        <end position="20"/>
    </location>
</feature>
<protein>
    <submittedName>
        <fullName evidence="2">Uncharacterized protein</fullName>
    </submittedName>
</protein>
<evidence type="ECO:0000313" key="5">
    <source>
        <dbReference type="Proteomes" id="UP000663870"/>
    </source>
</evidence>
<dbReference type="EMBL" id="CAJNOL010005591">
    <property type="protein sequence ID" value="CAF1607350.1"/>
    <property type="molecule type" value="Genomic_DNA"/>
</dbReference>
<name>A0A815IA12_9BILA</name>
<evidence type="ECO:0000313" key="3">
    <source>
        <dbReference type="EMBL" id="CAF1607350.1"/>
    </source>
</evidence>